<dbReference type="AlphaFoldDB" id="A0A1W2BSK6"/>
<dbReference type="InterPro" id="IPR013783">
    <property type="entry name" value="Ig-like_fold"/>
</dbReference>
<evidence type="ECO:0000259" key="1">
    <source>
        <dbReference type="Pfam" id="PF13472"/>
    </source>
</evidence>
<dbReference type="PANTHER" id="PTHR30383:SF5">
    <property type="entry name" value="SGNH HYDROLASE-TYPE ESTERASE DOMAIN-CONTAINING PROTEIN"/>
    <property type="match status" value="1"/>
</dbReference>
<dbReference type="GO" id="GO:0004622">
    <property type="term" value="F:phosphatidylcholine lysophospholipase activity"/>
    <property type="evidence" value="ECO:0007669"/>
    <property type="project" value="TreeGrafter"/>
</dbReference>
<dbReference type="STRING" id="112901.SAMN04488500_108129"/>
<proteinExistence type="predicted"/>
<dbReference type="OrthoDB" id="1625474at2"/>
<dbReference type="InterPro" id="IPR013830">
    <property type="entry name" value="SGNH_hydro"/>
</dbReference>
<dbReference type="Gene3D" id="3.40.50.1110">
    <property type="entry name" value="SGNH hydrolase"/>
    <property type="match status" value="1"/>
</dbReference>
<dbReference type="InterPro" id="IPR051532">
    <property type="entry name" value="Ester_Hydrolysis_Enzymes"/>
</dbReference>
<keyword evidence="3" id="KW-1185">Reference proteome</keyword>
<dbReference type="RefSeq" id="WP_084575827.1">
    <property type="nucleotide sequence ID" value="NZ_CP155572.1"/>
</dbReference>
<organism evidence="2 3">
    <name type="scientific">Sporomusa malonica</name>
    <dbReference type="NCBI Taxonomy" id="112901"/>
    <lineage>
        <taxon>Bacteria</taxon>
        <taxon>Bacillati</taxon>
        <taxon>Bacillota</taxon>
        <taxon>Negativicutes</taxon>
        <taxon>Selenomonadales</taxon>
        <taxon>Sporomusaceae</taxon>
        <taxon>Sporomusa</taxon>
    </lineage>
</organism>
<dbReference type="Pfam" id="PF13472">
    <property type="entry name" value="Lipase_GDSL_2"/>
    <property type="match status" value="1"/>
</dbReference>
<reference evidence="2 3" key="1">
    <citation type="submission" date="2017-04" db="EMBL/GenBank/DDBJ databases">
        <authorList>
            <person name="Afonso C.L."/>
            <person name="Miller P.J."/>
            <person name="Scott M.A."/>
            <person name="Spackman E."/>
            <person name="Goraichik I."/>
            <person name="Dimitrov K.M."/>
            <person name="Suarez D.L."/>
            <person name="Swayne D.E."/>
        </authorList>
    </citation>
    <scope>NUCLEOTIDE SEQUENCE [LARGE SCALE GENOMIC DNA]</scope>
    <source>
        <strain evidence="2 3">DSM 5090</strain>
    </source>
</reference>
<name>A0A1W2BSK6_9FIRM</name>
<sequence>MKRIIMITLMTLTLLYALEVSEAVGFTGFKPHLQINYTTNEYILSWPRLLYPAYYEVEALSIPPVDDRNQADNSQRIVSYRTWKNQLSIDDNFPFHTYWRVSAQTLFHKPLGKYSNHINLTEASGRLAEKFDQVKPVPTSFYPVNAPASIRPMLTWSVVPGAVYYELEFLTTVPENPNDVFPSKNQLRLTREVFTNGYNADLSWFEENRIFWRVRALNQKGNPLGVFSNATEICIDRTIIPVTKPLVNNRHKPAPLPTPLYPAYAWIPVFGAVSYEIELMNQPPENPNGIEPSSYRIWSKIVTGLNDCYDDQPRIIPGKYYWRVRGIDVGGNPVGGYSDTAEFTVDLTRGQYAAAFGDSITHGGGAISYSPADTDYNYQTYLHFPAVNLGKSGDTSEAMLARFDHDVLPFKPKYLIILGGTNSLRGGVPSTQVITELAAIRDKCLTNGIRPIFLTLPPVNPGNIDEVFKEETVSNWREEFDAVNNFIRRERYFIDLEPHFTDGNRELPDHFAIDGLHPDIEAKKLMAQIINAHWTRVVR</sequence>
<evidence type="ECO:0000313" key="3">
    <source>
        <dbReference type="Proteomes" id="UP000192738"/>
    </source>
</evidence>
<gene>
    <name evidence="2" type="ORF">SAMN04488500_108129</name>
</gene>
<accession>A0A1W2BSK6</accession>
<protein>
    <submittedName>
        <fullName evidence="2">Lysophospholipase L1</fullName>
    </submittedName>
</protein>
<feature type="domain" description="SGNH hydrolase-type esterase" evidence="1">
    <location>
        <begin position="355"/>
        <end position="519"/>
    </location>
</feature>
<dbReference type="SUPFAM" id="SSF52266">
    <property type="entry name" value="SGNH hydrolase"/>
    <property type="match status" value="1"/>
</dbReference>
<dbReference type="PANTHER" id="PTHR30383">
    <property type="entry name" value="THIOESTERASE 1/PROTEASE 1/LYSOPHOSPHOLIPASE L1"/>
    <property type="match status" value="1"/>
</dbReference>
<evidence type="ECO:0000313" key="2">
    <source>
        <dbReference type="EMBL" id="SMC75923.1"/>
    </source>
</evidence>
<dbReference type="InterPro" id="IPR036514">
    <property type="entry name" value="SGNH_hydro_sf"/>
</dbReference>
<dbReference type="EMBL" id="FWXI01000008">
    <property type="protein sequence ID" value="SMC75923.1"/>
    <property type="molecule type" value="Genomic_DNA"/>
</dbReference>
<dbReference type="Gene3D" id="2.60.40.10">
    <property type="entry name" value="Immunoglobulins"/>
    <property type="match status" value="2"/>
</dbReference>
<dbReference type="Proteomes" id="UP000192738">
    <property type="component" value="Unassembled WGS sequence"/>
</dbReference>